<evidence type="ECO:0000256" key="1">
    <source>
        <dbReference type="SAM" id="MobiDB-lite"/>
    </source>
</evidence>
<reference evidence="5" key="1">
    <citation type="journal article" date="2019" name="Int. J. Syst. Evol. Microbiol.">
        <title>The Global Catalogue of Microorganisms (GCM) 10K type strain sequencing project: providing services to taxonomists for standard genome sequencing and annotation.</title>
        <authorList>
            <consortium name="The Broad Institute Genomics Platform"/>
            <consortium name="The Broad Institute Genome Sequencing Center for Infectious Disease"/>
            <person name="Wu L."/>
            <person name="Ma J."/>
        </authorList>
    </citation>
    <scope>NUCLEOTIDE SEQUENCE [LARGE SCALE GENOMIC DNA]</scope>
    <source>
        <strain evidence="5">JCM 1490</strain>
    </source>
</reference>
<feature type="compositionally biased region" description="Basic and acidic residues" evidence="1">
    <location>
        <begin position="12"/>
        <end position="21"/>
    </location>
</feature>
<evidence type="ECO:0000313" key="4">
    <source>
        <dbReference type="EMBL" id="MFC7407012.1"/>
    </source>
</evidence>
<feature type="domain" description="DUF3048" evidence="2">
    <location>
        <begin position="86"/>
        <end position="222"/>
    </location>
</feature>
<dbReference type="InterPro" id="IPR023158">
    <property type="entry name" value="YerB-like_sf"/>
</dbReference>
<feature type="region of interest" description="Disordered" evidence="1">
    <location>
        <begin position="48"/>
        <end position="84"/>
    </location>
</feature>
<feature type="compositionally biased region" description="Low complexity" evidence="1">
    <location>
        <begin position="69"/>
        <end position="82"/>
    </location>
</feature>
<dbReference type="InterPro" id="IPR021416">
    <property type="entry name" value="DUF3048_N"/>
</dbReference>
<gene>
    <name evidence="4" type="ORF">ACFQQL_17985</name>
</gene>
<dbReference type="Pfam" id="PF11258">
    <property type="entry name" value="DUF3048"/>
    <property type="match status" value="1"/>
</dbReference>
<feature type="region of interest" description="Disordered" evidence="1">
    <location>
        <begin position="1"/>
        <end position="28"/>
    </location>
</feature>
<dbReference type="InterPro" id="IPR035328">
    <property type="entry name" value="DUF3048_C"/>
</dbReference>
<evidence type="ECO:0000313" key="5">
    <source>
        <dbReference type="Proteomes" id="UP001596455"/>
    </source>
</evidence>
<evidence type="ECO:0000259" key="2">
    <source>
        <dbReference type="Pfam" id="PF11258"/>
    </source>
</evidence>
<sequence>MTHNPVGQPPDEPQHDDRTRPDAFPGMPRRRAVAAGLVSVVALGIAGCDEGSRRSAPVDRGYQVPDGDAATGSGPSASASAPRWPLTGALIDGRPTPRPALSVKIENSDDARPQSGLEDADLVFEQMVEGGTTRFNAVFHSVMPGTMGPIRSIRPMDAAISGQFGGLLAFSGGQGAYVRRAIQAGLQVMSLDAGSPGFYRAGHRYAPHNVYGRPRAFLRAANGSPESPSNDILEFAREADGATAADHGERAGTVRVSFPSANPGWRWTPDARTGRGVGAGAWRRTEDGAAQSSEDGKAVLASNVVVLRVQVEMTGARDAAGAQVPETILQGEGDAVVFSRGRAVEAAWSKGGPTRPMQLTRGGEPVLLAPGPTWIELLPVSGGSLSF</sequence>
<dbReference type="Gene3D" id="3.50.90.10">
    <property type="entry name" value="YerB-like"/>
    <property type="match status" value="1"/>
</dbReference>
<keyword evidence="5" id="KW-1185">Reference proteome</keyword>
<proteinExistence type="predicted"/>
<name>A0ABW2QE47_9MICO</name>
<evidence type="ECO:0000259" key="3">
    <source>
        <dbReference type="Pfam" id="PF17479"/>
    </source>
</evidence>
<dbReference type="EMBL" id="JBHTCQ010000005">
    <property type="protein sequence ID" value="MFC7407012.1"/>
    <property type="molecule type" value="Genomic_DNA"/>
</dbReference>
<organism evidence="4 5">
    <name type="scientific">Georgenia alba</name>
    <dbReference type="NCBI Taxonomy" id="2233858"/>
    <lineage>
        <taxon>Bacteria</taxon>
        <taxon>Bacillati</taxon>
        <taxon>Actinomycetota</taxon>
        <taxon>Actinomycetes</taxon>
        <taxon>Micrococcales</taxon>
        <taxon>Bogoriellaceae</taxon>
        <taxon>Georgenia</taxon>
    </lineage>
</organism>
<accession>A0ABW2QE47</accession>
<dbReference type="Proteomes" id="UP001596455">
    <property type="component" value="Unassembled WGS sequence"/>
</dbReference>
<dbReference type="Pfam" id="PF17479">
    <property type="entry name" value="DUF3048_C"/>
    <property type="match status" value="1"/>
</dbReference>
<comment type="caution">
    <text evidence="4">The sequence shown here is derived from an EMBL/GenBank/DDBJ whole genome shotgun (WGS) entry which is preliminary data.</text>
</comment>
<dbReference type="RefSeq" id="WP_382396548.1">
    <property type="nucleotide sequence ID" value="NZ_JBHTCQ010000005.1"/>
</dbReference>
<protein>
    <submittedName>
        <fullName evidence="4">DUF3048 domain-containing protein</fullName>
    </submittedName>
</protein>
<dbReference type="SUPFAM" id="SSF159774">
    <property type="entry name" value="YerB-like"/>
    <property type="match status" value="1"/>
</dbReference>
<feature type="domain" description="DUF3048" evidence="3">
    <location>
        <begin position="279"/>
        <end position="375"/>
    </location>
</feature>